<evidence type="ECO:0000256" key="2">
    <source>
        <dbReference type="ARBA" id="ARBA00023002"/>
    </source>
</evidence>
<sequence>MCRRTLRRKAFCQAHGAAGICDDFPRAYAYTSARMLRQADGPDEVHRSAIARLELASYLKDRDGVPRVSLTCDAATQPVLCLNGMHLAADGARCAAGVV</sequence>
<reference evidence="4 5" key="1">
    <citation type="submission" date="2018-01" db="EMBL/GenBank/DDBJ databases">
        <title>Genomic Encyclopedia of Type Strains, Phase III (KMG-III): the genomes of soil and plant-associated and newly described type strains.</title>
        <authorList>
            <person name="Whitman W."/>
        </authorList>
    </citation>
    <scope>NUCLEOTIDE SEQUENCE [LARGE SCALE GENOMIC DNA]</scope>
    <source>
        <strain evidence="4 5">HKI456</strain>
    </source>
</reference>
<keyword evidence="2" id="KW-0560">Oxidoreductase</keyword>
<evidence type="ECO:0000259" key="3">
    <source>
        <dbReference type="Pfam" id="PF00441"/>
    </source>
</evidence>
<accession>A0A2P5K8T3</accession>
<dbReference type="GO" id="GO:0033539">
    <property type="term" value="P:fatty acid beta-oxidation using acyl-CoA dehydrogenase"/>
    <property type="evidence" value="ECO:0007669"/>
    <property type="project" value="TreeGrafter"/>
</dbReference>
<dbReference type="GO" id="GO:0003995">
    <property type="term" value="F:acyl-CoA dehydrogenase activity"/>
    <property type="evidence" value="ECO:0007669"/>
    <property type="project" value="TreeGrafter"/>
</dbReference>
<comment type="caution">
    <text evidence="4">The sequence shown here is derived from an EMBL/GenBank/DDBJ whole genome shotgun (WGS) entry which is preliminary data.</text>
</comment>
<dbReference type="InterPro" id="IPR036250">
    <property type="entry name" value="AcylCo_DH-like_C"/>
</dbReference>
<dbReference type="GO" id="GO:0005737">
    <property type="term" value="C:cytoplasm"/>
    <property type="evidence" value="ECO:0007669"/>
    <property type="project" value="TreeGrafter"/>
</dbReference>
<dbReference type="EMBL" id="PRDW01000010">
    <property type="protein sequence ID" value="PPB83120.1"/>
    <property type="molecule type" value="Genomic_DNA"/>
</dbReference>
<protein>
    <submittedName>
        <fullName evidence="4">Acyl-CoA dehydrogenase-like protein</fullName>
    </submittedName>
</protein>
<dbReference type="InterPro" id="IPR050741">
    <property type="entry name" value="Acyl-CoA_dehydrogenase"/>
</dbReference>
<dbReference type="PANTHER" id="PTHR48083">
    <property type="entry name" value="MEDIUM-CHAIN SPECIFIC ACYL-COA DEHYDROGENASE, MITOCHONDRIAL-RELATED"/>
    <property type="match status" value="1"/>
</dbReference>
<dbReference type="InterPro" id="IPR009075">
    <property type="entry name" value="AcylCo_DH/oxidase_C"/>
</dbReference>
<name>A0A2P5K8T3_9BURK</name>
<feature type="domain" description="Acyl-CoA dehydrogenase/oxidase C-terminal" evidence="3">
    <location>
        <begin position="12"/>
        <end position="52"/>
    </location>
</feature>
<dbReference type="PANTHER" id="PTHR48083:SF13">
    <property type="entry name" value="ACYL-COA DEHYDROGENASE FAMILY MEMBER 11"/>
    <property type="match status" value="1"/>
</dbReference>
<dbReference type="Pfam" id="PF00441">
    <property type="entry name" value="Acyl-CoA_dh_1"/>
    <property type="match status" value="1"/>
</dbReference>
<dbReference type="Proteomes" id="UP000243096">
    <property type="component" value="Unassembled WGS sequence"/>
</dbReference>
<dbReference type="AlphaFoldDB" id="A0A2P5K8T3"/>
<proteinExistence type="predicted"/>
<evidence type="ECO:0000313" key="4">
    <source>
        <dbReference type="EMBL" id="PPB83120.1"/>
    </source>
</evidence>
<gene>
    <name evidence="4" type="ORF">B0O95_11073</name>
</gene>
<dbReference type="Gene3D" id="1.20.140.10">
    <property type="entry name" value="Butyryl-CoA Dehydrogenase, subunit A, domain 3"/>
    <property type="match status" value="1"/>
</dbReference>
<dbReference type="SUPFAM" id="SSF47203">
    <property type="entry name" value="Acyl-CoA dehydrogenase C-terminal domain-like"/>
    <property type="match status" value="1"/>
</dbReference>
<keyword evidence="1" id="KW-0285">Flavoprotein</keyword>
<keyword evidence="5" id="KW-1185">Reference proteome</keyword>
<evidence type="ECO:0000256" key="1">
    <source>
        <dbReference type="ARBA" id="ARBA00022630"/>
    </source>
</evidence>
<organism evidence="4 5">
    <name type="scientific">Mycetohabitans endofungorum</name>
    <dbReference type="NCBI Taxonomy" id="417203"/>
    <lineage>
        <taxon>Bacteria</taxon>
        <taxon>Pseudomonadati</taxon>
        <taxon>Pseudomonadota</taxon>
        <taxon>Betaproteobacteria</taxon>
        <taxon>Burkholderiales</taxon>
        <taxon>Burkholderiaceae</taxon>
        <taxon>Mycetohabitans</taxon>
    </lineage>
</organism>
<evidence type="ECO:0000313" key="5">
    <source>
        <dbReference type="Proteomes" id="UP000243096"/>
    </source>
</evidence>